<accession>A0ABT9KZ06</accession>
<keyword evidence="2" id="KW-1003">Cell membrane</keyword>
<dbReference type="EMBL" id="JAURUE010000002">
    <property type="protein sequence ID" value="MDP9613691.1"/>
    <property type="molecule type" value="Genomic_DNA"/>
</dbReference>
<comment type="subcellular location">
    <subcellularLocation>
        <location evidence="1">Cell membrane</location>
        <topology evidence="1">Multi-pass membrane protein</topology>
    </subcellularLocation>
</comment>
<dbReference type="InterPro" id="IPR032689">
    <property type="entry name" value="TraG-D_C"/>
</dbReference>
<evidence type="ECO:0000256" key="5">
    <source>
        <dbReference type="ARBA" id="ARBA00023136"/>
    </source>
</evidence>
<reference evidence="8 9" key="1">
    <citation type="submission" date="2023-07" db="EMBL/GenBank/DDBJ databases">
        <title>Sequencing the genomes of 1000 actinobacteria strains.</title>
        <authorList>
            <person name="Klenk H.-P."/>
        </authorList>
    </citation>
    <scope>NUCLEOTIDE SEQUENCE [LARGE SCALE GENOMIC DNA]</scope>
    <source>
        <strain evidence="8 9">DSM 41600</strain>
    </source>
</reference>
<feature type="domain" description="Transposase IS701-like DDE" evidence="7">
    <location>
        <begin position="3"/>
        <end position="90"/>
    </location>
</feature>
<sequence>MPLAIANAGYGDAAAFRHGLQDRGLKYVVGISTTMSAQPVDAVPVCKPYSGNGRPPVPKYPDPARSVKELVTEAGRKAARPVQWREGTRPGTGRSGLKRMYSRFVALRIRPAGREIRQAADGPELAVCWLLAEWPASESEPLQFWLSDLPEDTPLTTLVRLAKLRWRLDAPLLAILDEAANVCKIADLPDLYSHLGSRGVIPITILQSYRQGVRVWGEAGMDALWSAATIKLVGSGIDDADFADKLSRLVSDHDIRTVSVSTSESGRSRLVSMRQERVLPADAIRALPKGSALLLATGIRPALLRLKPWYREPDADRLGAASAKETAAITERALAKSLRRGDSGPAA</sequence>
<evidence type="ECO:0000256" key="3">
    <source>
        <dbReference type="ARBA" id="ARBA00022692"/>
    </source>
</evidence>
<dbReference type="InterPro" id="IPR038721">
    <property type="entry name" value="IS701-like_DDE_dom"/>
</dbReference>
<organism evidence="8 9">
    <name type="scientific">Streptomyces demainii</name>
    <dbReference type="NCBI Taxonomy" id="588122"/>
    <lineage>
        <taxon>Bacteria</taxon>
        <taxon>Bacillati</taxon>
        <taxon>Actinomycetota</taxon>
        <taxon>Actinomycetes</taxon>
        <taxon>Kitasatosporales</taxon>
        <taxon>Streptomycetaceae</taxon>
        <taxon>Streptomyces</taxon>
    </lineage>
</organism>
<keyword evidence="5" id="KW-0472">Membrane</keyword>
<name>A0ABT9KZ06_9ACTN</name>
<evidence type="ECO:0008006" key="10">
    <source>
        <dbReference type="Google" id="ProtNLM"/>
    </source>
</evidence>
<dbReference type="InterPro" id="IPR012337">
    <property type="entry name" value="RNaseH-like_sf"/>
</dbReference>
<dbReference type="Gene3D" id="3.40.50.300">
    <property type="entry name" value="P-loop containing nucleotide triphosphate hydrolases"/>
    <property type="match status" value="1"/>
</dbReference>
<dbReference type="SUPFAM" id="SSF52540">
    <property type="entry name" value="P-loop containing nucleoside triphosphate hydrolases"/>
    <property type="match status" value="1"/>
</dbReference>
<dbReference type="Proteomes" id="UP001234880">
    <property type="component" value="Unassembled WGS sequence"/>
</dbReference>
<dbReference type="InterPro" id="IPR027417">
    <property type="entry name" value="P-loop_NTPase"/>
</dbReference>
<evidence type="ECO:0000256" key="1">
    <source>
        <dbReference type="ARBA" id="ARBA00004651"/>
    </source>
</evidence>
<feature type="domain" description="TraD/TraG TraM recognition site" evidence="6">
    <location>
        <begin position="171"/>
        <end position="289"/>
    </location>
</feature>
<dbReference type="Pfam" id="PF13546">
    <property type="entry name" value="DDE_5"/>
    <property type="match status" value="1"/>
</dbReference>
<keyword evidence="4" id="KW-1133">Transmembrane helix</keyword>
<keyword evidence="3" id="KW-0812">Transmembrane</keyword>
<dbReference type="SUPFAM" id="SSF53098">
    <property type="entry name" value="Ribonuclease H-like"/>
    <property type="match status" value="1"/>
</dbReference>
<comment type="caution">
    <text evidence="8">The sequence shown here is derived from an EMBL/GenBank/DDBJ whole genome shotgun (WGS) entry which is preliminary data.</text>
</comment>
<evidence type="ECO:0000256" key="4">
    <source>
        <dbReference type="ARBA" id="ARBA00022989"/>
    </source>
</evidence>
<dbReference type="PANTHER" id="PTHR37937">
    <property type="entry name" value="CONJUGATIVE TRANSFER: DNA TRANSPORT"/>
    <property type="match status" value="1"/>
</dbReference>
<protein>
    <recommendedName>
        <fullName evidence="10">TraD/TraG TraM recognition site domain-containing protein</fullName>
    </recommendedName>
</protein>
<dbReference type="InterPro" id="IPR051539">
    <property type="entry name" value="T4SS-coupling_protein"/>
</dbReference>
<evidence type="ECO:0000313" key="8">
    <source>
        <dbReference type="EMBL" id="MDP9613691.1"/>
    </source>
</evidence>
<evidence type="ECO:0000256" key="2">
    <source>
        <dbReference type="ARBA" id="ARBA00022475"/>
    </source>
</evidence>
<gene>
    <name evidence="8" type="ORF">JOF35_006029</name>
</gene>
<dbReference type="Pfam" id="PF12696">
    <property type="entry name" value="TraG-D_C"/>
    <property type="match status" value="1"/>
</dbReference>
<dbReference type="CDD" id="cd01127">
    <property type="entry name" value="TrwB_TraG_TraD_VirD4"/>
    <property type="match status" value="1"/>
</dbReference>
<evidence type="ECO:0000259" key="6">
    <source>
        <dbReference type="Pfam" id="PF12696"/>
    </source>
</evidence>
<evidence type="ECO:0000259" key="7">
    <source>
        <dbReference type="Pfam" id="PF13546"/>
    </source>
</evidence>
<evidence type="ECO:0000313" key="9">
    <source>
        <dbReference type="Proteomes" id="UP001234880"/>
    </source>
</evidence>
<dbReference type="PANTHER" id="PTHR37937:SF1">
    <property type="entry name" value="CONJUGATIVE TRANSFER: DNA TRANSPORT"/>
    <property type="match status" value="1"/>
</dbReference>
<keyword evidence="9" id="KW-1185">Reference proteome</keyword>
<proteinExistence type="predicted"/>